<keyword evidence="1" id="KW-0479">Metal-binding</keyword>
<accession>A0A6A6R8W2</accession>
<proteinExistence type="predicted"/>
<evidence type="ECO:0000313" key="5">
    <source>
        <dbReference type="EMBL" id="KAF2501168.1"/>
    </source>
</evidence>
<dbReference type="Proteomes" id="UP000799750">
    <property type="component" value="Unassembled WGS sequence"/>
</dbReference>
<feature type="domain" description="Zn(2)-C6 fungal-type" evidence="4">
    <location>
        <begin position="9"/>
        <end position="38"/>
    </location>
</feature>
<dbReference type="Pfam" id="PF00172">
    <property type="entry name" value="Zn_clus"/>
    <property type="match status" value="1"/>
</dbReference>
<evidence type="ECO:0000256" key="2">
    <source>
        <dbReference type="ARBA" id="ARBA00023242"/>
    </source>
</evidence>
<keyword evidence="2" id="KW-0539">Nucleus</keyword>
<dbReference type="PANTHER" id="PTHR46910">
    <property type="entry name" value="TRANSCRIPTION FACTOR PDR1"/>
    <property type="match status" value="1"/>
</dbReference>
<sequence>MTDHLPHLSCENCRQKKEKCSGGMPCERCFKEDRLCELGQDSHFATAKVDGNRVRLTKSQRSNCMERVLTRILGVSSVSDDELVAMASHQNLASIALNSGSSGGKQVMMSVEDGSLQKFSMSLENKLSRGSTDEAIVVKEPRTVNTPGSTPKDRSISRQSPSRRSFSIQSSLSVLPSREMADRLVHIFVNYVQCNNFFVQESWLHGKLDLLYSRSFILTSKDIPVIATVLMILAMGTQFYNMQSFPTEPPDATEEVAIEILGNSLYQETASLLGKVVQVGTFESVQACMMLAVYYFPIDMPGLAFTHLGLALHLAIKNGMHRKDYGLALGQVEREVHVRVWWSLWSFYQRARCYHGHPKALSHADVDVQRPRMLQPLDAINNTSKFHNQLVLIDITLLLESSANEIIQLRRSQSATHLVNLLALRHRLVALRESLPKLPDIEQQGIQVDLLRLDIHVHLHYWHSRVFLGRPFILGNDAISDRPDNSDRQPRKMSASDNAVSGLALLSQDSISAAIHIIRLCQLIHSKIGLARASYATEFTCCRAAMLVLIASSLNPNRPDLSSELNLGLELIKLMSSGHGQASSEASVIVVLQRAIRRLRKSERDERSKVAAPTMAEATERDQYEQWASLWNQSGTSPTDTTTSTAPIEMAATSPNFEYMSGQNISGQDVDLSMNFDFSVDAEMSIWDDPFGFPLELTEFSTFPDLEF</sequence>
<reference evidence="5" key="1">
    <citation type="journal article" date="2020" name="Stud. Mycol.">
        <title>101 Dothideomycetes genomes: a test case for predicting lifestyles and emergence of pathogens.</title>
        <authorList>
            <person name="Haridas S."/>
            <person name="Albert R."/>
            <person name="Binder M."/>
            <person name="Bloem J."/>
            <person name="Labutti K."/>
            <person name="Salamov A."/>
            <person name="Andreopoulos B."/>
            <person name="Baker S."/>
            <person name="Barry K."/>
            <person name="Bills G."/>
            <person name="Bluhm B."/>
            <person name="Cannon C."/>
            <person name="Castanera R."/>
            <person name="Culley D."/>
            <person name="Daum C."/>
            <person name="Ezra D."/>
            <person name="Gonzalez J."/>
            <person name="Henrissat B."/>
            <person name="Kuo A."/>
            <person name="Liang C."/>
            <person name="Lipzen A."/>
            <person name="Lutzoni F."/>
            <person name="Magnuson J."/>
            <person name="Mondo S."/>
            <person name="Nolan M."/>
            <person name="Ohm R."/>
            <person name="Pangilinan J."/>
            <person name="Park H.-J."/>
            <person name="Ramirez L."/>
            <person name="Alfaro M."/>
            <person name="Sun H."/>
            <person name="Tritt A."/>
            <person name="Yoshinaga Y."/>
            <person name="Zwiers L.-H."/>
            <person name="Turgeon B."/>
            <person name="Goodwin S."/>
            <person name="Spatafora J."/>
            <person name="Crous P."/>
            <person name="Grigoriev I."/>
        </authorList>
    </citation>
    <scope>NUCLEOTIDE SEQUENCE</scope>
    <source>
        <strain evidence="5">CBS 269.34</strain>
    </source>
</reference>
<dbReference type="PANTHER" id="PTHR46910:SF23">
    <property type="entry name" value="THIAMINE REPRESSIBLE GENES REGULATORY PROTEIN THI1"/>
    <property type="match status" value="1"/>
</dbReference>
<dbReference type="CDD" id="cd12148">
    <property type="entry name" value="fungal_TF_MHR"/>
    <property type="match status" value="1"/>
</dbReference>
<dbReference type="Pfam" id="PF04082">
    <property type="entry name" value="Fungal_trans"/>
    <property type="match status" value="1"/>
</dbReference>
<dbReference type="GO" id="GO:0003677">
    <property type="term" value="F:DNA binding"/>
    <property type="evidence" value="ECO:0007669"/>
    <property type="project" value="InterPro"/>
</dbReference>
<evidence type="ECO:0000259" key="4">
    <source>
        <dbReference type="PROSITE" id="PS50048"/>
    </source>
</evidence>
<dbReference type="Gene3D" id="4.10.240.10">
    <property type="entry name" value="Zn(2)-C6 fungal-type DNA-binding domain"/>
    <property type="match status" value="1"/>
</dbReference>
<dbReference type="InterPro" id="IPR050987">
    <property type="entry name" value="AtrR-like"/>
</dbReference>
<dbReference type="InterPro" id="IPR036864">
    <property type="entry name" value="Zn2-C6_fun-type_DNA-bd_sf"/>
</dbReference>
<dbReference type="AlphaFoldDB" id="A0A6A6R8W2"/>
<feature type="region of interest" description="Disordered" evidence="3">
    <location>
        <begin position="134"/>
        <end position="164"/>
    </location>
</feature>
<dbReference type="SMART" id="SM00906">
    <property type="entry name" value="Fungal_trans"/>
    <property type="match status" value="1"/>
</dbReference>
<dbReference type="GO" id="GO:0006351">
    <property type="term" value="P:DNA-templated transcription"/>
    <property type="evidence" value="ECO:0007669"/>
    <property type="project" value="InterPro"/>
</dbReference>
<evidence type="ECO:0000313" key="6">
    <source>
        <dbReference type="Proteomes" id="UP000799750"/>
    </source>
</evidence>
<dbReference type="CDD" id="cd00067">
    <property type="entry name" value="GAL4"/>
    <property type="match status" value="1"/>
</dbReference>
<dbReference type="GO" id="GO:0008270">
    <property type="term" value="F:zinc ion binding"/>
    <property type="evidence" value="ECO:0007669"/>
    <property type="project" value="InterPro"/>
</dbReference>
<organism evidence="5 6">
    <name type="scientific">Lophium mytilinum</name>
    <dbReference type="NCBI Taxonomy" id="390894"/>
    <lineage>
        <taxon>Eukaryota</taxon>
        <taxon>Fungi</taxon>
        <taxon>Dikarya</taxon>
        <taxon>Ascomycota</taxon>
        <taxon>Pezizomycotina</taxon>
        <taxon>Dothideomycetes</taxon>
        <taxon>Pleosporomycetidae</taxon>
        <taxon>Mytilinidiales</taxon>
        <taxon>Mytilinidiaceae</taxon>
        <taxon>Lophium</taxon>
    </lineage>
</organism>
<dbReference type="InterPro" id="IPR001138">
    <property type="entry name" value="Zn2Cys6_DnaBD"/>
</dbReference>
<evidence type="ECO:0000256" key="1">
    <source>
        <dbReference type="ARBA" id="ARBA00022723"/>
    </source>
</evidence>
<dbReference type="SUPFAM" id="SSF57701">
    <property type="entry name" value="Zn2/Cys6 DNA-binding domain"/>
    <property type="match status" value="1"/>
</dbReference>
<protein>
    <recommendedName>
        <fullName evidence="4">Zn(2)-C6 fungal-type domain-containing protein</fullName>
    </recommendedName>
</protein>
<dbReference type="GO" id="GO:0000981">
    <property type="term" value="F:DNA-binding transcription factor activity, RNA polymerase II-specific"/>
    <property type="evidence" value="ECO:0007669"/>
    <property type="project" value="InterPro"/>
</dbReference>
<dbReference type="EMBL" id="MU004182">
    <property type="protein sequence ID" value="KAF2501168.1"/>
    <property type="molecule type" value="Genomic_DNA"/>
</dbReference>
<dbReference type="InterPro" id="IPR007219">
    <property type="entry name" value="XnlR_reg_dom"/>
</dbReference>
<name>A0A6A6R8W2_9PEZI</name>
<gene>
    <name evidence="5" type="ORF">BU16DRAFT_522173</name>
</gene>
<dbReference type="PROSITE" id="PS50048">
    <property type="entry name" value="ZN2_CY6_FUNGAL_2"/>
    <property type="match status" value="1"/>
</dbReference>
<dbReference type="SMART" id="SM00066">
    <property type="entry name" value="GAL4"/>
    <property type="match status" value="1"/>
</dbReference>
<evidence type="ECO:0000256" key="3">
    <source>
        <dbReference type="SAM" id="MobiDB-lite"/>
    </source>
</evidence>
<keyword evidence="6" id="KW-1185">Reference proteome</keyword>
<dbReference type="PROSITE" id="PS00463">
    <property type="entry name" value="ZN2_CY6_FUNGAL_1"/>
    <property type="match status" value="1"/>
</dbReference>
<dbReference type="OrthoDB" id="3266505at2759"/>